<organism evidence="8 9">
    <name type="scientific">Fibroporia radiculosa</name>
    <dbReference type="NCBI Taxonomy" id="599839"/>
    <lineage>
        <taxon>Eukaryota</taxon>
        <taxon>Fungi</taxon>
        <taxon>Dikarya</taxon>
        <taxon>Basidiomycota</taxon>
        <taxon>Agaricomycotina</taxon>
        <taxon>Agaricomycetes</taxon>
        <taxon>Polyporales</taxon>
        <taxon>Fibroporiaceae</taxon>
        <taxon>Fibroporia</taxon>
    </lineage>
</organism>
<comment type="function">
    <text evidence="5">Regulatory subunit of the dimeric UBA3-ULA1 E1 enzyme.</text>
</comment>
<evidence type="ECO:0000256" key="1">
    <source>
        <dbReference type="ARBA" id="ARBA00005032"/>
    </source>
</evidence>
<dbReference type="RefSeq" id="XP_012184959.1">
    <property type="nucleotide sequence ID" value="XM_012329569.1"/>
</dbReference>
<dbReference type="InParanoid" id="J4IC26"/>
<dbReference type="FunCoup" id="J4IC26">
    <property type="interactions" value="774"/>
</dbReference>
<dbReference type="InterPro" id="IPR000594">
    <property type="entry name" value="ThiF_NAD_FAD-bd"/>
</dbReference>
<keyword evidence="4 5" id="KW-0833">Ubl conjugation pathway</keyword>
<evidence type="ECO:0000313" key="8">
    <source>
        <dbReference type="EMBL" id="CCM05676.1"/>
    </source>
</evidence>
<dbReference type="Proteomes" id="UP000006352">
    <property type="component" value="Unassembled WGS sequence"/>
</dbReference>
<dbReference type="GO" id="GO:0019781">
    <property type="term" value="F:NEDD8 activating enzyme activity"/>
    <property type="evidence" value="ECO:0007669"/>
    <property type="project" value="UniProtKB-UniRule"/>
</dbReference>
<evidence type="ECO:0000259" key="7">
    <source>
        <dbReference type="Pfam" id="PF00899"/>
    </source>
</evidence>
<name>J4IC26_9APHY</name>
<dbReference type="GO" id="GO:0045116">
    <property type="term" value="P:protein neddylation"/>
    <property type="evidence" value="ECO:0007669"/>
    <property type="project" value="UniProtKB-UniRule"/>
</dbReference>
<dbReference type="UniPathway" id="UPA00885"/>
<dbReference type="PANTHER" id="PTHR10953:SF29">
    <property type="entry name" value="NEDD8-ACTIVATING ENZYME E1 REGULATORY SUBUNIT"/>
    <property type="match status" value="1"/>
</dbReference>
<evidence type="ECO:0000256" key="3">
    <source>
        <dbReference type="ARBA" id="ARBA00015407"/>
    </source>
</evidence>
<evidence type="ECO:0000256" key="5">
    <source>
        <dbReference type="PIRNR" id="PIRNR039099"/>
    </source>
</evidence>
<dbReference type="GeneID" id="24100587"/>
<dbReference type="SUPFAM" id="SSF69572">
    <property type="entry name" value="Activating enzymes of the ubiquitin-like proteins"/>
    <property type="match status" value="1"/>
</dbReference>
<dbReference type="InterPro" id="IPR035985">
    <property type="entry name" value="Ubiquitin-activating_enz"/>
</dbReference>
<evidence type="ECO:0000313" key="9">
    <source>
        <dbReference type="Proteomes" id="UP000006352"/>
    </source>
</evidence>
<dbReference type="Gene3D" id="3.40.50.12550">
    <property type="entry name" value="Ubiquitin-activating enzyme E1, inactive adenylation domain, subdomain 2"/>
    <property type="match status" value="1"/>
</dbReference>
<comment type="similarity">
    <text evidence="2 5">Belongs to the ubiquitin-activating E1 family. ULA1 subfamily.</text>
</comment>
<reference evidence="8 9" key="1">
    <citation type="journal article" date="2012" name="Appl. Environ. Microbiol.">
        <title>Short-read sequencing for genomic analysis of the brown rot fungus Fibroporia radiculosa.</title>
        <authorList>
            <person name="Tang J.D."/>
            <person name="Perkins A.D."/>
            <person name="Sonstegard T.S."/>
            <person name="Schroeder S.G."/>
            <person name="Burgess S.C."/>
            <person name="Diehl S.V."/>
        </authorList>
    </citation>
    <scope>NUCLEOTIDE SEQUENCE [LARGE SCALE GENOMIC DNA]</scope>
    <source>
        <strain evidence="8 9">TFFH 294</strain>
    </source>
</reference>
<dbReference type="HOGENOM" id="CLU_019618_2_1_1"/>
<evidence type="ECO:0000256" key="2">
    <source>
        <dbReference type="ARBA" id="ARBA00006868"/>
    </source>
</evidence>
<dbReference type="InterPro" id="IPR045886">
    <property type="entry name" value="ThiF/MoeB/HesA"/>
</dbReference>
<dbReference type="FunFam" id="3.40.50.720:FF:000475">
    <property type="entry name" value="NEDD8-activating enzyme E1 regulatory subunit"/>
    <property type="match status" value="1"/>
</dbReference>
<dbReference type="OrthoDB" id="1708823at2759"/>
<keyword evidence="9" id="KW-1185">Reference proteome</keyword>
<dbReference type="AlphaFoldDB" id="J4IC26"/>
<dbReference type="EMBL" id="HE797201">
    <property type="protein sequence ID" value="CCM05676.1"/>
    <property type="molecule type" value="Genomic_DNA"/>
</dbReference>
<proteinExistence type="inferred from homology"/>
<dbReference type="GO" id="GO:0005737">
    <property type="term" value="C:cytoplasm"/>
    <property type="evidence" value="ECO:0007669"/>
    <property type="project" value="TreeGrafter"/>
</dbReference>
<dbReference type="Pfam" id="PF00899">
    <property type="entry name" value="ThiF"/>
    <property type="match status" value="1"/>
</dbReference>
<feature type="region of interest" description="Disordered" evidence="6">
    <location>
        <begin position="1"/>
        <end position="22"/>
    </location>
</feature>
<protein>
    <recommendedName>
        <fullName evidence="3 5">NEDD8-activating enzyme E1 regulatory subunit</fullName>
    </recommendedName>
</protein>
<dbReference type="PANTHER" id="PTHR10953">
    <property type="entry name" value="UBIQUITIN-ACTIVATING ENZYME E1"/>
    <property type="match status" value="1"/>
</dbReference>
<gene>
    <name evidence="8" type="ORF">FIBRA_07906</name>
</gene>
<dbReference type="InterPro" id="IPR030667">
    <property type="entry name" value="APP-BP1"/>
</dbReference>
<evidence type="ECO:0000256" key="4">
    <source>
        <dbReference type="ARBA" id="ARBA00022786"/>
    </source>
</evidence>
<dbReference type="PIRSF" id="PIRSF039099">
    <property type="entry name" value="APP-BP1"/>
    <property type="match status" value="1"/>
</dbReference>
<feature type="compositionally biased region" description="Polar residues" evidence="6">
    <location>
        <begin position="1"/>
        <end position="14"/>
    </location>
</feature>
<evidence type="ECO:0000256" key="6">
    <source>
        <dbReference type="SAM" id="MobiDB-lite"/>
    </source>
</evidence>
<dbReference type="Gene3D" id="3.40.50.720">
    <property type="entry name" value="NAD(P)-binding Rossmann-like Domain"/>
    <property type="match status" value="1"/>
</dbReference>
<feature type="domain" description="THIF-type NAD/FAD binding fold" evidence="7">
    <location>
        <begin position="26"/>
        <end position="143"/>
    </location>
</feature>
<accession>J4IC26</accession>
<comment type="pathway">
    <text evidence="1 5">Protein modification; protein neddylation.</text>
</comment>
<sequence length="548" mass="59798">MSTAESQDIEQATSAIGAPDSKTRRYDRQLRLWAASGQHALENSRILVLSSSATATAVLKNLVLPGIGHFTILDSAITTPADAGNNFFLSGLESVGKPRAQEAVQLLCELNESVEGEAVVKDISDLLQTEQGRAYVRSFSLVVAHNLRKDVLDGLSLLLWNDLSNPPLIVVRSAGFLAEFFIQFHEQCVAQPHTDETPPSLRITRPFPALLQWARELDFDKLDPTEHGHVPFVIILVRALDDWRKSHNGAPPSTSADKQAFKAAVREMRRKPDEENFDEAEAQAWRVWQEPAIPRDVEALFALSPLSSPGLAATLPSSKLTPETPNAAFHALLRTLDAFARSDRGPGCLPLSAALPDMRTDTESYVKLQTAYKEWAGIEKAHFKELLGEKFPDIAPLMTADQLDTFVKNAHHIRVLRGTRWGEWDTGAGTLATSLTTYACEAATATHLAFCALSTLLNDNPDGSNVTVESLKTEIRKLVGENVELPDEVDAAVGEIARAPTADMPNVAAFLGGLIAQEAIKVITNQYVPVKGYCVVDLVDSWTSIIGQ</sequence>
<dbReference type="STRING" id="599839.J4IC26"/>